<keyword evidence="7" id="KW-1185">Reference proteome</keyword>
<feature type="domain" description="YknX-like C-terminal permuted SH3-like" evidence="3">
    <location>
        <begin position="297"/>
        <end position="361"/>
    </location>
</feature>
<reference evidence="5 7" key="2">
    <citation type="submission" date="2016-11" db="EMBL/GenBank/DDBJ databases">
        <title>Whole genomes of Flavobacteriaceae.</title>
        <authorList>
            <person name="Stine C."/>
            <person name="Li C."/>
            <person name="Tadesse D."/>
        </authorList>
    </citation>
    <scope>NUCLEOTIDE SEQUENCE [LARGE SCALE GENOMIC DNA]</scope>
    <source>
        <strain evidence="5 7">ATCC 29551</strain>
    </source>
</reference>
<dbReference type="Pfam" id="PF25973">
    <property type="entry name" value="BSH_CzcB"/>
    <property type="match status" value="1"/>
</dbReference>
<dbReference type="Proteomes" id="UP000198424">
    <property type="component" value="Unassembled WGS sequence"/>
</dbReference>
<feature type="domain" description="CzcB-like barrel-sandwich hybrid" evidence="2">
    <location>
        <begin position="63"/>
        <end position="194"/>
    </location>
</feature>
<dbReference type="PANTHER" id="PTHR30469:SF15">
    <property type="entry name" value="HLYD FAMILY OF SECRETION PROTEINS"/>
    <property type="match status" value="1"/>
</dbReference>
<dbReference type="eggNOG" id="COG0845">
    <property type="taxonomic scope" value="Bacteria"/>
</dbReference>
<dbReference type="OrthoDB" id="9806939at2"/>
<organism evidence="4 6">
    <name type="scientific">Flavobacterium hydatis</name>
    <name type="common">Cytophaga aquatilis</name>
    <dbReference type="NCBI Taxonomy" id="991"/>
    <lineage>
        <taxon>Bacteria</taxon>
        <taxon>Pseudomonadati</taxon>
        <taxon>Bacteroidota</taxon>
        <taxon>Flavobacteriia</taxon>
        <taxon>Flavobacteriales</taxon>
        <taxon>Flavobacteriaceae</taxon>
        <taxon>Flavobacterium</taxon>
    </lineage>
</organism>
<dbReference type="AlphaFoldDB" id="A0A086A443"/>
<evidence type="ECO:0000313" key="6">
    <source>
        <dbReference type="Proteomes" id="UP000028712"/>
    </source>
</evidence>
<dbReference type="Proteomes" id="UP000028712">
    <property type="component" value="Unassembled WGS sequence"/>
</dbReference>
<dbReference type="PROSITE" id="PS51257">
    <property type="entry name" value="PROKAR_LIPOPROTEIN"/>
    <property type="match status" value="1"/>
</dbReference>
<sequence length="362" mass="40169">MKLIYYILIGIVFASCNSETKKAEKTDAMPMMMMPNFETIAIKKSNPLVQLKLAGELVSDQETAIYAKVNSYVKKLPVDIGSIVTKGQVILVLEAPEIQAQLASAKSKWKAQEAIYIATKSNYDRMFKANETKGAIAKDALDQITARKLADQAQLEAAKSAYQEIQIMNDYLVIRAPFSGIVAERNIDLGSYVGPMGKGSDKPLLVLQDNKKLRVSLSVPEANTAFLNLGDSIHFKVSSIPQKKYMAKISRKSGVLDFKLRSERIEADLMKVYPELKPLMVIEAMIPLQAKEATFFIPKTALVESNIGMYVIRIENGMTKNIPVSKGRPLMDKIEVFGELNEGDNILLKATEEIVEGTKIKK</sequence>
<accession>A0A086A443</accession>
<comment type="caution">
    <text evidence="4">The sequence shown here is derived from an EMBL/GenBank/DDBJ whole genome shotgun (WGS) entry which is preliminary data.</text>
</comment>
<reference evidence="4 6" key="1">
    <citation type="submission" date="2014-07" db="EMBL/GenBank/DDBJ databases">
        <title>Genome of Flavobacterium hydatis DSM 2063.</title>
        <authorList>
            <person name="Pipes S.E."/>
            <person name="Stropko S.J."/>
            <person name="Newman J.D."/>
        </authorList>
    </citation>
    <scope>NUCLEOTIDE SEQUENCE [LARGE SCALE GENOMIC DNA]</scope>
    <source>
        <strain evidence="4 6">DSM 2063</strain>
    </source>
</reference>
<dbReference type="Gene3D" id="1.10.287.470">
    <property type="entry name" value="Helix hairpin bin"/>
    <property type="match status" value="1"/>
</dbReference>
<evidence type="ECO:0000259" key="2">
    <source>
        <dbReference type="Pfam" id="PF25973"/>
    </source>
</evidence>
<dbReference type="InterPro" id="IPR058637">
    <property type="entry name" value="YknX-like_C"/>
</dbReference>
<evidence type="ECO:0000313" key="5">
    <source>
        <dbReference type="EMBL" id="OXA93656.1"/>
    </source>
</evidence>
<evidence type="ECO:0000259" key="3">
    <source>
        <dbReference type="Pfam" id="PF25989"/>
    </source>
</evidence>
<dbReference type="GO" id="GO:1990281">
    <property type="term" value="C:efflux pump complex"/>
    <property type="evidence" value="ECO:0007669"/>
    <property type="project" value="TreeGrafter"/>
</dbReference>
<comment type="similarity">
    <text evidence="1">Belongs to the membrane fusion protein (MFP) (TC 8.A.1) family.</text>
</comment>
<dbReference type="InterPro" id="IPR006143">
    <property type="entry name" value="RND_pump_MFP"/>
</dbReference>
<gene>
    <name evidence="5" type="ORF">B0A62_12965</name>
    <name evidence="4" type="ORF">IW20_19385</name>
</gene>
<dbReference type="RefSeq" id="WP_035626008.1">
    <property type="nucleotide sequence ID" value="NZ_JBEWQG010000002.1"/>
</dbReference>
<dbReference type="EMBL" id="JPRM01000035">
    <property type="protein sequence ID" value="KFF11457.1"/>
    <property type="molecule type" value="Genomic_DNA"/>
</dbReference>
<dbReference type="SUPFAM" id="SSF111369">
    <property type="entry name" value="HlyD-like secretion proteins"/>
    <property type="match status" value="1"/>
</dbReference>
<dbReference type="EMBL" id="MUGY01000013">
    <property type="protein sequence ID" value="OXA93656.1"/>
    <property type="molecule type" value="Genomic_DNA"/>
</dbReference>
<dbReference type="STRING" id="991.IW20_19385"/>
<dbReference type="Gene3D" id="2.40.50.100">
    <property type="match status" value="1"/>
</dbReference>
<dbReference type="Gene3D" id="2.40.30.170">
    <property type="match status" value="1"/>
</dbReference>
<dbReference type="Pfam" id="PF25989">
    <property type="entry name" value="YknX_C"/>
    <property type="match status" value="1"/>
</dbReference>
<protein>
    <submittedName>
        <fullName evidence="5">Efflux transporter periplasmic adaptor subunit</fullName>
    </submittedName>
    <submittedName>
        <fullName evidence="4">RND transporter</fullName>
    </submittedName>
</protein>
<evidence type="ECO:0000256" key="1">
    <source>
        <dbReference type="ARBA" id="ARBA00009477"/>
    </source>
</evidence>
<evidence type="ECO:0000313" key="7">
    <source>
        <dbReference type="Proteomes" id="UP000198424"/>
    </source>
</evidence>
<evidence type="ECO:0000313" key="4">
    <source>
        <dbReference type="EMBL" id="KFF11457.1"/>
    </source>
</evidence>
<dbReference type="GO" id="GO:0015562">
    <property type="term" value="F:efflux transmembrane transporter activity"/>
    <property type="evidence" value="ECO:0007669"/>
    <property type="project" value="TreeGrafter"/>
</dbReference>
<name>A0A086A443_FLAHY</name>
<dbReference type="Gene3D" id="2.40.420.20">
    <property type="match status" value="1"/>
</dbReference>
<dbReference type="PANTHER" id="PTHR30469">
    <property type="entry name" value="MULTIDRUG RESISTANCE PROTEIN MDTA"/>
    <property type="match status" value="1"/>
</dbReference>
<proteinExistence type="inferred from homology"/>
<dbReference type="InterPro" id="IPR058647">
    <property type="entry name" value="BSH_CzcB-like"/>
</dbReference>
<dbReference type="NCBIfam" id="TIGR01730">
    <property type="entry name" value="RND_mfp"/>
    <property type="match status" value="1"/>
</dbReference>